<accession>A0A173LNL9</accession>
<evidence type="ECO:0000256" key="8">
    <source>
        <dbReference type="ARBA" id="ARBA00023136"/>
    </source>
</evidence>
<evidence type="ECO:0000256" key="1">
    <source>
        <dbReference type="ARBA" id="ARBA00004141"/>
    </source>
</evidence>
<dbReference type="GO" id="GO:0046474">
    <property type="term" value="P:glycerophospholipid biosynthetic process"/>
    <property type="evidence" value="ECO:0007669"/>
    <property type="project" value="TreeGrafter"/>
</dbReference>
<keyword evidence="3" id="KW-0444">Lipid biosynthesis</keyword>
<keyword evidence="4 11" id="KW-0808">Transferase</keyword>
<keyword evidence="7" id="KW-0443">Lipid metabolism</keyword>
<evidence type="ECO:0000256" key="11">
    <source>
        <dbReference type="RuleBase" id="RU003750"/>
    </source>
</evidence>
<dbReference type="KEGG" id="dtm:BJL86_1525"/>
<evidence type="ECO:0000313" key="14">
    <source>
        <dbReference type="EMBL" id="ANI92302.1"/>
    </source>
</evidence>
<protein>
    <submittedName>
        <fullName evidence="14">Putative CDP-diacylglycerol--glycerol-3-phosphate 3-phosphatidyl-transferase</fullName>
    </submittedName>
</protein>
<proteinExistence type="inferred from homology"/>
<dbReference type="Gene3D" id="1.20.120.1760">
    <property type="match status" value="1"/>
</dbReference>
<dbReference type="AlphaFoldDB" id="A0A173LNL9"/>
<evidence type="ECO:0000256" key="13">
    <source>
        <dbReference type="SAM" id="Phobius"/>
    </source>
</evidence>
<dbReference type="InterPro" id="IPR043130">
    <property type="entry name" value="CDP-OH_PTrfase_TM_dom"/>
</dbReference>
<comment type="similarity">
    <text evidence="2 11">Belongs to the CDP-alcohol phosphatidyltransferase class-I family.</text>
</comment>
<feature type="transmembrane region" description="Helical" evidence="13">
    <location>
        <begin position="231"/>
        <end position="248"/>
    </location>
</feature>
<keyword evidence="15" id="KW-1185">Reference proteome</keyword>
<feature type="transmembrane region" description="Helical" evidence="13">
    <location>
        <begin position="196"/>
        <end position="219"/>
    </location>
</feature>
<sequence>MTSTPPQPPRDSSAPRGRDRFAQGERLELKDWRSGSGRVLGVDIPEPRGGHLSAAVPPGVPGASEEPPHGPGQVSDRIWTPPNIISMGRIALIPVFAVSVAVWDRPGLALILLAVLGASDWLDGKIARLFDMRSKLGAKLDPIADRILITVVPLVFAFAGHVPWWVVFVLLVRDATLVVSLVVYRRRGIVPEVIYLGKAASFALMWSFPLLLAAAANVWFDDPFRLLGEAALYWGVGLYLWSGLVYLGRAVQIARLTPAVPLKIVDEQLK</sequence>
<dbReference type="PANTHER" id="PTHR14269:SF62">
    <property type="entry name" value="CDP-DIACYLGLYCEROL--GLYCEROL-3-PHOSPHATE 3-PHOSPHATIDYLTRANSFERASE 1, CHLOROPLASTIC"/>
    <property type="match status" value="1"/>
</dbReference>
<dbReference type="STRING" id="499555.BJL86_1525"/>
<evidence type="ECO:0000313" key="15">
    <source>
        <dbReference type="Proteomes" id="UP000186104"/>
    </source>
</evidence>
<evidence type="ECO:0000256" key="6">
    <source>
        <dbReference type="ARBA" id="ARBA00022989"/>
    </source>
</evidence>
<evidence type="ECO:0000256" key="3">
    <source>
        <dbReference type="ARBA" id="ARBA00022516"/>
    </source>
</evidence>
<evidence type="ECO:0000256" key="2">
    <source>
        <dbReference type="ARBA" id="ARBA00010441"/>
    </source>
</evidence>
<keyword evidence="10" id="KW-1208">Phospholipid metabolism</keyword>
<dbReference type="InterPro" id="IPR000462">
    <property type="entry name" value="CDP-OH_P_trans"/>
</dbReference>
<dbReference type="Proteomes" id="UP000186104">
    <property type="component" value="Chromosome"/>
</dbReference>
<keyword evidence="9" id="KW-0594">Phospholipid biosynthesis</keyword>
<dbReference type="EMBL" id="CP015961">
    <property type="protein sequence ID" value="ANI92302.1"/>
    <property type="molecule type" value="Genomic_DNA"/>
</dbReference>
<evidence type="ECO:0000256" key="5">
    <source>
        <dbReference type="ARBA" id="ARBA00022692"/>
    </source>
</evidence>
<reference evidence="14 15" key="1">
    <citation type="submission" date="2016-06" db="EMBL/GenBank/DDBJ databases">
        <title>Complete genome sequence of a saline-alkali tolerant type strain Dietzia timorensis ID05-A0528T.</title>
        <authorList>
            <person name="Wu X."/>
        </authorList>
    </citation>
    <scope>NUCLEOTIDE SEQUENCE [LARGE SCALE GENOMIC DNA]</scope>
    <source>
        <strain evidence="14 15">ID05-A0528</strain>
    </source>
</reference>
<dbReference type="InterPro" id="IPR050324">
    <property type="entry name" value="CDP-alcohol_PTase-I"/>
</dbReference>
<evidence type="ECO:0000256" key="10">
    <source>
        <dbReference type="ARBA" id="ARBA00023264"/>
    </source>
</evidence>
<name>A0A173LNL9_9ACTN</name>
<dbReference type="PROSITE" id="PS00379">
    <property type="entry name" value="CDP_ALCOHOL_P_TRANSF"/>
    <property type="match status" value="1"/>
</dbReference>
<dbReference type="Pfam" id="PF01066">
    <property type="entry name" value="CDP-OH_P_transf"/>
    <property type="match status" value="1"/>
</dbReference>
<feature type="compositionally biased region" description="Basic and acidic residues" evidence="12">
    <location>
        <begin position="16"/>
        <end position="33"/>
    </location>
</feature>
<dbReference type="OrthoDB" id="9796672at2"/>
<evidence type="ECO:0000256" key="9">
    <source>
        <dbReference type="ARBA" id="ARBA00023209"/>
    </source>
</evidence>
<dbReference type="PANTHER" id="PTHR14269">
    <property type="entry name" value="CDP-DIACYLGLYCEROL--GLYCEROL-3-PHOSPHATE 3-PHOSPHATIDYLTRANSFERASE-RELATED"/>
    <property type="match status" value="1"/>
</dbReference>
<feature type="region of interest" description="Disordered" evidence="12">
    <location>
        <begin position="1"/>
        <end position="75"/>
    </location>
</feature>
<dbReference type="GO" id="GO:0016780">
    <property type="term" value="F:phosphotransferase activity, for other substituted phosphate groups"/>
    <property type="evidence" value="ECO:0007669"/>
    <property type="project" value="InterPro"/>
</dbReference>
<gene>
    <name evidence="14" type="ORF">BJL86_1525</name>
</gene>
<comment type="subcellular location">
    <subcellularLocation>
        <location evidence="1">Membrane</location>
        <topology evidence="1">Multi-pass membrane protein</topology>
    </subcellularLocation>
</comment>
<keyword evidence="5 13" id="KW-0812">Transmembrane</keyword>
<organism evidence="14 15">
    <name type="scientific">Dietzia timorensis</name>
    <dbReference type="NCBI Taxonomy" id="499555"/>
    <lineage>
        <taxon>Bacteria</taxon>
        <taxon>Bacillati</taxon>
        <taxon>Actinomycetota</taxon>
        <taxon>Actinomycetes</taxon>
        <taxon>Mycobacteriales</taxon>
        <taxon>Dietziaceae</taxon>
        <taxon>Dietzia</taxon>
    </lineage>
</organism>
<dbReference type="GO" id="GO:0016020">
    <property type="term" value="C:membrane"/>
    <property type="evidence" value="ECO:0007669"/>
    <property type="project" value="UniProtKB-SubCell"/>
</dbReference>
<keyword evidence="6 13" id="KW-1133">Transmembrane helix</keyword>
<evidence type="ECO:0000256" key="4">
    <source>
        <dbReference type="ARBA" id="ARBA00022679"/>
    </source>
</evidence>
<keyword evidence="8 13" id="KW-0472">Membrane</keyword>
<evidence type="ECO:0000256" key="7">
    <source>
        <dbReference type="ARBA" id="ARBA00023098"/>
    </source>
</evidence>
<evidence type="ECO:0000256" key="12">
    <source>
        <dbReference type="SAM" id="MobiDB-lite"/>
    </source>
</evidence>
<dbReference type="InterPro" id="IPR048254">
    <property type="entry name" value="CDP_ALCOHOL_P_TRANSF_CS"/>
</dbReference>